<comment type="caution">
    <text evidence="2">The sequence shown here is derived from an EMBL/GenBank/DDBJ whole genome shotgun (WGS) entry which is preliminary data.</text>
</comment>
<dbReference type="Gene3D" id="2.40.33.40">
    <property type="entry name" value="Phosphotransferase system, glucitol/sorbitol-specific IIA component"/>
    <property type="match status" value="1"/>
</dbReference>
<dbReference type="Proteomes" id="UP000433181">
    <property type="component" value="Unassembled WGS sequence"/>
</dbReference>
<dbReference type="SUPFAM" id="SSF141530">
    <property type="entry name" value="PTSIIA/GutA-like"/>
    <property type="match status" value="1"/>
</dbReference>
<organism evidence="2 3">
    <name type="scientific">Anaerovibrio slackiae</name>
    <dbReference type="NCBI Taxonomy" id="2652309"/>
    <lineage>
        <taxon>Bacteria</taxon>
        <taxon>Bacillati</taxon>
        <taxon>Bacillota</taxon>
        <taxon>Negativicutes</taxon>
        <taxon>Selenomonadales</taxon>
        <taxon>Selenomonadaceae</taxon>
        <taxon>Anaerovibrio</taxon>
    </lineage>
</organism>
<dbReference type="InterPro" id="IPR036665">
    <property type="entry name" value="PTS_IIA_glucitol/sorbitol_sf"/>
</dbReference>
<evidence type="ECO:0000313" key="2">
    <source>
        <dbReference type="EMBL" id="MSU07453.1"/>
    </source>
</evidence>
<dbReference type="RefSeq" id="WP_154405006.1">
    <property type="nucleotide sequence ID" value="NZ_VUNR01000001.1"/>
</dbReference>
<dbReference type="PANTHER" id="PTHR40398:SF1">
    <property type="entry name" value="PTS SYSTEM GLUCITOL_SORBITOL-SPECIFIC EIIA COMPONENT"/>
    <property type="match status" value="1"/>
</dbReference>
<dbReference type="Pfam" id="PF03829">
    <property type="entry name" value="PTSIIA_gutA"/>
    <property type="match status" value="1"/>
</dbReference>
<dbReference type="PANTHER" id="PTHR40398">
    <property type="entry name" value="PTS SYSTEM GLUCITOL/SORBITOL-SPECIFIC EIIA COMPONENT"/>
    <property type="match status" value="1"/>
</dbReference>
<reference evidence="2 3" key="1">
    <citation type="submission" date="2019-08" db="EMBL/GenBank/DDBJ databases">
        <title>In-depth cultivation of the pig gut microbiome towards novel bacterial diversity and tailored functional studies.</title>
        <authorList>
            <person name="Wylensek D."/>
            <person name="Hitch T.C.A."/>
            <person name="Clavel T."/>
        </authorList>
    </citation>
    <scope>NUCLEOTIDE SEQUENCE [LARGE SCALE GENOMIC DNA]</scope>
    <source>
        <strain evidence="2 3">WCA-693-APC-5D-A</strain>
    </source>
</reference>
<dbReference type="GeneID" id="96777359"/>
<evidence type="ECO:0000313" key="3">
    <source>
        <dbReference type="Proteomes" id="UP000433181"/>
    </source>
</evidence>
<dbReference type="GO" id="GO:0009401">
    <property type="term" value="P:phosphoenolpyruvate-dependent sugar phosphotransferase system"/>
    <property type="evidence" value="ECO:0007669"/>
    <property type="project" value="InterPro"/>
</dbReference>
<comment type="caution">
    <text evidence="1">Lacks conserved residue(s) required for the propagation of feature annotation.</text>
</comment>
<protein>
    <submittedName>
        <fullName evidence="2">PTS sorbitol transporter subunit IIA</fullName>
    </submittedName>
</protein>
<name>A0A6I2U7G0_9FIRM</name>
<dbReference type="GO" id="GO:0005737">
    <property type="term" value="C:cytoplasm"/>
    <property type="evidence" value="ECO:0007669"/>
    <property type="project" value="InterPro"/>
</dbReference>
<keyword evidence="3" id="KW-1185">Reference proteome</keyword>
<sequence>MSVIYENQVKALGECVEEFKDEGIFIMFGDNAPDELKDYCYSVSVQPINGTIAPGQVLSVDDQCYTITAVGEEAPVTLAGLGHCTVNFSGATEVELPGTIYVEHKPMPVIRIGSVIRITDGL</sequence>
<accession>A0A6I2U7G0</accession>
<dbReference type="GO" id="GO:0008982">
    <property type="term" value="F:protein-N(PI)-phosphohistidine-sugar phosphotransferase activity"/>
    <property type="evidence" value="ECO:0007669"/>
    <property type="project" value="InterPro"/>
</dbReference>
<gene>
    <name evidence="2" type="ORF">FYJ84_00345</name>
</gene>
<dbReference type="EMBL" id="VUNR01000001">
    <property type="protein sequence ID" value="MSU07453.1"/>
    <property type="molecule type" value="Genomic_DNA"/>
</dbReference>
<proteinExistence type="predicted"/>
<dbReference type="AlphaFoldDB" id="A0A6I2U7G0"/>
<dbReference type="PROSITE" id="PS51097">
    <property type="entry name" value="PTS_EIIA_TYPE_5"/>
    <property type="match status" value="1"/>
</dbReference>
<dbReference type="GO" id="GO:0016301">
    <property type="term" value="F:kinase activity"/>
    <property type="evidence" value="ECO:0007669"/>
    <property type="project" value="TreeGrafter"/>
</dbReference>
<evidence type="ECO:0000256" key="1">
    <source>
        <dbReference type="PROSITE-ProRule" id="PRU00420"/>
    </source>
</evidence>
<dbReference type="InterPro" id="IPR004716">
    <property type="entry name" value="PTS_IIA_glucitol/sorbitol-sp"/>
</dbReference>